<reference evidence="2 3" key="1">
    <citation type="submission" date="2018-09" db="EMBL/GenBank/DDBJ databases">
        <authorList>
            <person name="Livingstone P.G."/>
            <person name="Whitworth D.E."/>
        </authorList>
    </citation>
    <scope>NUCLEOTIDE SEQUENCE [LARGE SCALE GENOMIC DNA]</scope>
    <source>
        <strain evidence="2 3">CA031B</strain>
    </source>
</reference>
<comment type="caution">
    <text evidence="2">The sequence shown here is derived from an EMBL/GenBank/DDBJ whole genome shotgun (WGS) entry which is preliminary data.</text>
</comment>
<keyword evidence="3" id="KW-1185">Reference proteome</keyword>
<dbReference type="Proteomes" id="UP000278907">
    <property type="component" value="Unassembled WGS sequence"/>
</dbReference>
<feature type="chain" id="PRO_5046917462" description="Secreted protein" evidence="1">
    <location>
        <begin position="27"/>
        <end position="111"/>
    </location>
</feature>
<dbReference type="RefSeq" id="WP_120534360.1">
    <property type="nucleotide sequence ID" value="NZ_RAWI01000571.1"/>
</dbReference>
<accession>A0ABX9Q5Y4</accession>
<feature type="signal peptide" evidence="1">
    <location>
        <begin position="1"/>
        <end position="26"/>
    </location>
</feature>
<sequence length="111" mass="10590">MKKTNMKVGGTVAMFALALGATGALAHGSDVKSNDPRQAVAMEEVVLVAKDGVLAGGGGGGDTGNGNCGSFLGLLLGNMVGNLIGNGGFLGGALIGNGNISGNQTGGNCAI</sequence>
<gene>
    <name evidence="2" type="ORF">D7Y13_38935</name>
</gene>
<protein>
    <recommendedName>
        <fullName evidence="4">Secreted protein</fullName>
    </recommendedName>
</protein>
<evidence type="ECO:0000256" key="1">
    <source>
        <dbReference type="SAM" id="SignalP"/>
    </source>
</evidence>
<evidence type="ECO:0000313" key="3">
    <source>
        <dbReference type="Proteomes" id="UP000278907"/>
    </source>
</evidence>
<evidence type="ECO:0008006" key="4">
    <source>
        <dbReference type="Google" id="ProtNLM"/>
    </source>
</evidence>
<evidence type="ECO:0000313" key="2">
    <source>
        <dbReference type="EMBL" id="RKH91206.1"/>
    </source>
</evidence>
<organism evidence="2 3">
    <name type="scientific">Corallococcus praedator</name>
    <dbReference type="NCBI Taxonomy" id="2316724"/>
    <lineage>
        <taxon>Bacteria</taxon>
        <taxon>Pseudomonadati</taxon>
        <taxon>Myxococcota</taxon>
        <taxon>Myxococcia</taxon>
        <taxon>Myxococcales</taxon>
        <taxon>Cystobacterineae</taxon>
        <taxon>Myxococcaceae</taxon>
        <taxon>Corallococcus</taxon>
    </lineage>
</organism>
<proteinExistence type="predicted"/>
<dbReference type="EMBL" id="RAWI01000571">
    <property type="protein sequence ID" value="RKH91206.1"/>
    <property type="molecule type" value="Genomic_DNA"/>
</dbReference>
<name>A0ABX9Q5Y4_9BACT</name>
<keyword evidence="1" id="KW-0732">Signal</keyword>